<dbReference type="GO" id="GO:0003682">
    <property type="term" value="F:chromatin binding"/>
    <property type="evidence" value="ECO:0007669"/>
    <property type="project" value="TreeGrafter"/>
</dbReference>
<feature type="region of interest" description="Disordered" evidence="4">
    <location>
        <begin position="70"/>
        <end position="95"/>
    </location>
</feature>
<feature type="region of interest" description="Disordered" evidence="4">
    <location>
        <begin position="154"/>
        <end position="189"/>
    </location>
</feature>
<dbReference type="EMBL" id="KV454292">
    <property type="protein sequence ID" value="ODQ74096.1"/>
    <property type="molecule type" value="Genomic_DNA"/>
</dbReference>
<dbReference type="Pfam" id="PF04433">
    <property type="entry name" value="SWIRM"/>
    <property type="match status" value="1"/>
</dbReference>
<feature type="compositionally biased region" description="Low complexity" evidence="4">
    <location>
        <begin position="1482"/>
        <end position="1506"/>
    </location>
</feature>
<feature type="DNA-binding region" description="HMG box" evidence="3">
    <location>
        <begin position="1559"/>
        <end position="1639"/>
    </location>
</feature>
<feature type="compositionally biased region" description="Basic and acidic residues" evidence="4">
    <location>
        <begin position="510"/>
        <end position="519"/>
    </location>
</feature>
<dbReference type="Gene3D" id="1.10.10.10">
    <property type="entry name" value="Winged helix-like DNA-binding domain superfamily/Winged helix DNA-binding domain"/>
    <property type="match status" value="1"/>
</dbReference>
<dbReference type="STRING" id="675824.A0A1E3Q8V3"/>
<feature type="compositionally biased region" description="Polar residues" evidence="4">
    <location>
        <begin position="113"/>
        <end position="125"/>
    </location>
</feature>
<dbReference type="Pfam" id="PF13450">
    <property type="entry name" value="NAD_binding_8"/>
    <property type="match status" value="1"/>
</dbReference>
<dbReference type="GO" id="GO:0005634">
    <property type="term" value="C:nucleus"/>
    <property type="evidence" value="ECO:0007669"/>
    <property type="project" value="UniProtKB-UniRule"/>
</dbReference>
<dbReference type="InterPro" id="IPR050281">
    <property type="entry name" value="Flavin_monoamine_oxidase"/>
</dbReference>
<dbReference type="InterPro" id="IPR007526">
    <property type="entry name" value="SWIRM"/>
</dbReference>
<evidence type="ECO:0000256" key="2">
    <source>
        <dbReference type="ARBA" id="ARBA00023002"/>
    </source>
</evidence>
<organism evidence="7 8">
    <name type="scientific">Lipomyces starkeyi NRRL Y-11557</name>
    <dbReference type="NCBI Taxonomy" id="675824"/>
    <lineage>
        <taxon>Eukaryota</taxon>
        <taxon>Fungi</taxon>
        <taxon>Dikarya</taxon>
        <taxon>Ascomycota</taxon>
        <taxon>Saccharomycotina</taxon>
        <taxon>Lipomycetes</taxon>
        <taxon>Lipomycetales</taxon>
        <taxon>Lipomycetaceae</taxon>
        <taxon>Lipomyces</taxon>
    </lineage>
</organism>
<feature type="region of interest" description="Disordered" evidence="4">
    <location>
        <begin position="355"/>
        <end position="384"/>
    </location>
</feature>
<dbReference type="SUPFAM" id="SSF51905">
    <property type="entry name" value="FAD/NAD(P)-binding domain"/>
    <property type="match status" value="1"/>
</dbReference>
<dbReference type="InterPro" id="IPR002937">
    <property type="entry name" value="Amino_oxidase"/>
</dbReference>
<dbReference type="GO" id="GO:0006338">
    <property type="term" value="P:chromatin remodeling"/>
    <property type="evidence" value="ECO:0007669"/>
    <property type="project" value="TreeGrafter"/>
</dbReference>
<dbReference type="PROSITE" id="PS50934">
    <property type="entry name" value="SWIRM"/>
    <property type="match status" value="1"/>
</dbReference>
<dbReference type="GO" id="GO:0050660">
    <property type="term" value="F:flavin adenine dinucleotide binding"/>
    <property type="evidence" value="ECO:0007669"/>
    <property type="project" value="TreeGrafter"/>
</dbReference>
<evidence type="ECO:0000313" key="7">
    <source>
        <dbReference type="EMBL" id="ODQ74096.1"/>
    </source>
</evidence>
<reference evidence="7 8" key="1">
    <citation type="journal article" date="2016" name="Proc. Natl. Acad. Sci. U.S.A.">
        <title>Comparative genomics of biotechnologically important yeasts.</title>
        <authorList>
            <person name="Riley R."/>
            <person name="Haridas S."/>
            <person name="Wolfe K.H."/>
            <person name="Lopes M.R."/>
            <person name="Hittinger C.T."/>
            <person name="Goeker M."/>
            <person name="Salamov A.A."/>
            <person name="Wisecaver J.H."/>
            <person name="Long T.M."/>
            <person name="Calvey C.H."/>
            <person name="Aerts A.L."/>
            <person name="Barry K.W."/>
            <person name="Choi C."/>
            <person name="Clum A."/>
            <person name="Coughlan A.Y."/>
            <person name="Deshpande S."/>
            <person name="Douglass A.P."/>
            <person name="Hanson S.J."/>
            <person name="Klenk H.-P."/>
            <person name="LaButti K.M."/>
            <person name="Lapidus A."/>
            <person name="Lindquist E.A."/>
            <person name="Lipzen A.M."/>
            <person name="Meier-Kolthoff J.P."/>
            <person name="Ohm R.A."/>
            <person name="Otillar R.P."/>
            <person name="Pangilinan J.L."/>
            <person name="Peng Y."/>
            <person name="Rokas A."/>
            <person name="Rosa C.A."/>
            <person name="Scheuner C."/>
            <person name="Sibirny A.A."/>
            <person name="Slot J.C."/>
            <person name="Stielow J.B."/>
            <person name="Sun H."/>
            <person name="Kurtzman C.P."/>
            <person name="Blackwell M."/>
            <person name="Grigoriev I.V."/>
            <person name="Jeffries T.W."/>
        </authorList>
    </citation>
    <scope>NUCLEOTIDE SEQUENCE [LARGE SCALE GENOMIC DNA]</scope>
    <source>
        <strain evidence="7 8">NRRL Y-11557</strain>
    </source>
</reference>
<dbReference type="SUPFAM" id="SSF54373">
    <property type="entry name" value="FAD-linked reductases, C-terminal domain"/>
    <property type="match status" value="1"/>
</dbReference>
<feature type="domain" description="SWIRM" evidence="6">
    <location>
        <begin position="714"/>
        <end position="809"/>
    </location>
</feature>
<dbReference type="GO" id="GO:0010468">
    <property type="term" value="P:regulation of gene expression"/>
    <property type="evidence" value="ECO:0007669"/>
    <property type="project" value="UniProtKB-ARBA"/>
</dbReference>
<dbReference type="InterPro" id="IPR036188">
    <property type="entry name" value="FAD/NAD-bd_sf"/>
</dbReference>
<evidence type="ECO:0000259" key="5">
    <source>
        <dbReference type="PROSITE" id="PS50118"/>
    </source>
</evidence>
<feature type="region of interest" description="Disordered" evidence="4">
    <location>
        <begin position="237"/>
        <end position="289"/>
    </location>
</feature>
<evidence type="ECO:0000256" key="4">
    <source>
        <dbReference type="SAM" id="MobiDB-lite"/>
    </source>
</evidence>
<protein>
    <recommendedName>
        <fullName evidence="9">SWIRM domain-containing protein</fullName>
    </recommendedName>
</protein>
<dbReference type="PANTHER" id="PTHR10742">
    <property type="entry name" value="FLAVIN MONOAMINE OXIDASE"/>
    <property type="match status" value="1"/>
</dbReference>
<evidence type="ECO:0000313" key="8">
    <source>
        <dbReference type="Proteomes" id="UP000094385"/>
    </source>
</evidence>
<dbReference type="SUPFAM" id="SSF46689">
    <property type="entry name" value="Homeodomain-like"/>
    <property type="match status" value="1"/>
</dbReference>
<name>A0A1E3Q8V3_LIPST</name>
<feature type="domain" description="HMG box" evidence="5">
    <location>
        <begin position="1559"/>
        <end position="1639"/>
    </location>
</feature>
<comment type="similarity">
    <text evidence="1">Belongs to the flavin monoamine oxidase family.</text>
</comment>
<accession>A0A1E3Q8V3</accession>
<feature type="compositionally biased region" description="Basic and acidic residues" evidence="4">
    <location>
        <begin position="1658"/>
        <end position="1671"/>
    </location>
</feature>
<feature type="compositionally biased region" description="Polar residues" evidence="4">
    <location>
        <begin position="177"/>
        <end position="189"/>
    </location>
</feature>
<gene>
    <name evidence="7" type="ORF">LIPSTDRAFT_2102</name>
</gene>
<proteinExistence type="inferred from homology"/>
<dbReference type="InterPro" id="IPR009071">
    <property type="entry name" value="HMG_box_dom"/>
</dbReference>
<sequence>MAQSNSACGSGQGTGPAPGGYYQQGYAANMDMDILNASHQIHRQQQQQNHSQQQKPQQYTNYGTYYQSTKYCEPGFSGDTSQHNQHDHQQPRQQDQIDFEQDLGAALGIDTPGSGSPTQQGSLDQVQDDGHNIWAQFLESQQESILGWDEDRQLPQTSEQRQHASVPEQSNDGHDQYQYSNDGDGSNIVGYSQTNNQYGMYGEPYVAMSYQPTNTPLPPRLQPQQQMHEFISQQQPNSYPIYGHQQSQHPSFDQPYAPMSPHQLPAPQPQQRGQPQMQADMSSQMSSPMHGMMLAPLQKSIPSTQVANSANAKVGTGLYAPALPQQSPRREGIQQQSHIVPTNNIQSTPAIVSASLQSQTDPTQKKTQQQELSQPVHPHSLPPVSLPVQQAVHAQHTLLPQLQQRQQAPPNAVLPSMQPQTNAKRQASQHSTPVLENKFVSPPAPTSNSSSTSMAFEPARKRARNASGKVVTKIATPDLKSVAATAIPMTQAMNNGSSAVSPTLSALKLPRREDNDAKNKQVKRNGSPVIPTIPEAAQLSTQAGFQSLPNVHKTIAPLHLISRPVQSADVLPATPQKPHTSVIARSIGSSQAMQAVVKSPVGPTDLQPFPHPKKLLFASDNAKISIATSSTLKVEKGDEPPGLPKLTDIDRDELLATMVAESEYVDPPMTRSEYIASLGDIPELVTTVPYNRLEYFAKSSIPSDVSAEVYAREGTEAAIASRLPPFALHHLEYSLLKNDINHLHVTTYLNIRNGILRLWRMNHHVSVTRAEAAGCARDPRFFGLAEAAFELLVRHGYINFGVVDIPRCRNNFPYVLTIPPVRRPRLRIVVIGAGMAGLGCARQLDGLFKQYDDFMSGYEATPEIVILEGRPRIGGRVYSAPLRKDGNQKSGSHKVDLGGQIITGFGNGNPLAVIVRKQLGIKCHELQDAGALYDEVVGGAVSASLDRGAEGLFNDMLDRVAVYRAPIVLPHTVEGDVSLITSGKDPTGDGGRTIARMEANAVDLPPLEPTAEIGSYPLKTVGRPYVAKTAKTALDVKLEDLGYVVSKDCERGGTPTALTTPPLPQQAPTLGATLDGQLDIVRQLADLTAQDLRLINWHYANLEYANATSVYNLSLGSWDQDDGNEFSGKHTMLENGGYMLVPRALYLFPTRLDVRFKSSVKSVAYDGSKEVGRKNFTVTMHSGDHISADRVICTVPLGVLKAGSISFQPDLPEKKKESIQNLGFGVLNKVVLVYDRSFWDPDKDIVGVARDNNGSANALDQDSYRVGRGRFYMFWNCTKVVGKYCLVALMAGHAAFDTSRYPDEVLIRDATHVLSRMYPAASIPHPMETIITRWHQDPFSRGSYSYVGPNATGEDYDILAAPTCDDNLFFAGEATSRTHPATVHGAYLSGLRAAEEVFRTVVGDITLASPLVKPRLRSNFPLQSETVTFPPPPKSAYVGECPPVPQPVKLPHIPLDDLEMIPVDEGMPFKRRAKPGPKPKVKPATPAPSAVVSTPSTSQSQTQNSSFTTKNGEAKATINLHLHLLRAQQLRDQRLAAHARECEVAVSKTLGSAVPQKPEKAHLNPFILFQKVSWDACRVIAEQQRRITTGDSNAKPTVADIRAVLSHKWRNLTDEEKRPVIEETNRNRVANERRFAEYKLQMVKYEEKVKQFRENWYKEHESAPSKEEKQEFGLAGAVA</sequence>
<dbReference type="Gene3D" id="3.50.50.60">
    <property type="entry name" value="FAD/NAD(P)-binding domain"/>
    <property type="match status" value="2"/>
</dbReference>
<feature type="compositionally biased region" description="Low complexity" evidence="4">
    <location>
        <begin position="263"/>
        <end position="289"/>
    </location>
</feature>
<dbReference type="InterPro" id="IPR036388">
    <property type="entry name" value="WH-like_DNA-bd_sf"/>
</dbReference>
<evidence type="ECO:0000256" key="1">
    <source>
        <dbReference type="ARBA" id="ARBA00005995"/>
    </source>
</evidence>
<feature type="compositionally biased region" description="Low complexity" evidence="4">
    <location>
        <begin position="357"/>
        <end position="370"/>
    </location>
</feature>
<dbReference type="Gene3D" id="3.90.660.10">
    <property type="match status" value="1"/>
</dbReference>
<feature type="region of interest" description="Disordered" evidence="4">
    <location>
        <begin position="403"/>
        <end position="469"/>
    </location>
</feature>
<dbReference type="Pfam" id="PF01593">
    <property type="entry name" value="Amino_oxidase"/>
    <property type="match status" value="1"/>
</dbReference>
<feature type="region of interest" description="Disordered" evidence="4">
    <location>
        <begin position="510"/>
        <end position="529"/>
    </location>
</feature>
<feature type="region of interest" description="Disordered" evidence="4">
    <location>
        <begin position="1468"/>
        <end position="1509"/>
    </location>
</feature>
<feature type="compositionally biased region" description="Low complexity" evidence="4">
    <location>
        <begin position="19"/>
        <end position="28"/>
    </location>
</feature>
<evidence type="ECO:0000256" key="3">
    <source>
        <dbReference type="PROSITE-ProRule" id="PRU00267"/>
    </source>
</evidence>
<dbReference type="GO" id="GO:0016491">
    <property type="term" value="F:oxidoreductase activity"/>
    <property type="evidence" value="ECO:0007669"/>
    <property type="project" value="UniProtKB-KW"/>
</dbReference>
<dbReference type="Proteomes" id="UP000094385">
    <property type="component" value="Unassembled WGS sequence"/>
</dbReference>
<dbReference type="Gene3D" id="1.10.30.10">
    <property type="entry name" value="High mobility group box domain"/>
    <property type="match status" value="1"/>
</dbReference>
<dbReference type="GO" id="GO:0003677">
    <property type="term" value="F:DNA binding"/>
    <property type="evidence" value="ECO:0007669"/>
    <property type="project" value="UniProtKB-UniRule"/>
</dbReference>
<feature type="region of interest" description="Disordered" evidence="4">
    <location>
        <begin position="1658"/>
        <end position="1679"/>
    </location>
</feature>
<keyword evidence="3" id="KW-0238">DNA-binding</keyword>
<dbReference type="PANTHER" id="PTHR10742:SF386">
    <property type="entry name" value="LYSINE-SPECIFIC HISTONE DEMETHYLASE 1A"/>
    <property type="match status" value="1"/>
</dbReference>
<feature type="region of interest" description="Disordered" evidence="4">
    <location>
        <begin position="1"/>
        <end position="57"/>
    </location>
</feature>
<dbReference type="InterPro" id="IPR009057">
    <property type="entry name" value="Homeodomain-like_sf"/>
</dbReference>
<dbReference type="OrthoDB" id="5046242at2759"/>
<keyword evidence="8" id="KW-1185">Reference proteome</keyword>
<evidence type="ECO:0008006" key="9">
    <source>
        <dbReference type="Google" id="ProtNLM"/>
    </source>
</evidence>
<feature type="region of interest" description="Disordered" evidence="4">
    <location>
        <begin position="106"/>
        <end position="125"/>
    </location>
</feature>
<feature type="compositionally biased region" description="Polar residues" evidence="4">
    <location>
        <begin position="417"/>
        <end position="434"/>
    </location>
</feature>
<feature type="compositionally biased region" description="Low complexity" evidence="4">
    <location>
        <begin position="43"/>
        <end position="57"/>
    </location>
</feature>
<feature type="compositionally biased region" description="Basic residues" evidence="4">
    <location>
        <begin position="1469"/>
        <end position="1481"/>
    </location>
</feature>
<feature type="compositionally biased region" description="Polar residues" evidence="4">
    <location>
        <begin position="237"/>
        <end position="251"/>
    </location>
</feature>
<dbReference type="PROSITE" id="PS50118">
    <property type="entry name" value="HMG_BOX_2"/>
    <property type="match status" value="1"/>
</dbReference>
<keyword evidence="2" id="KW-0560">Oxidoreductase</keyword>
<keyword evidence="3" id="KW-0539">Nucleus</keyword>
<dbReference type="InterPro" id="IPR036910">
    <property type="entry name" value="HMG_box_dom_sf"/>
</dbReference>
<evidence type="ECO:0000259" key="6">
    <source>
        <dbReference type="PROSITE" id="PS50934"/>
    </source>
</evidence>
<dbReference type="SUPFAM" id="SSF47095">
    <property type="entry name" value="HMG-box"/>
    <property type="match status" value="1"/>
</dbReference>